<proteinExistence type="predicted"/>
<feature type="region of interest" description="Disordered" evidence="1">
    <location>
        <begin position="346"/>
        <end position="376"/>
    </location>
</feature>
<feature type="domain" description="Polyribonucleotide phosphorylase C-terminal" evidence="2">
    <location>
        <begin position="335"/>
        <end position="370"/>
    </location>
</feature>
<dbReference type="EC" id="3.1.26.12" evidence="3"/>
<dbReference type="Proteomes" id="UP000251485">
    <property type="component" value="Unassembled WGS sequence"/>
</dbReference>
<gene>
    <name evidence="3" type="primary">rne_1</name>
    <name evidence="3" type="ORF">NCTC10975_00785</name>
</gene>
<protein>
    <submittedName>
        <fullName evidence="3">Ribonuclease E</fullName>
        <ecNumber evidence="3">3.1.26.12</ecNumber>
        <ecNumber evidence="3">3.1.4.-</ecNumber>
    </submittedName>
</protein>
<sequence>MKKEENAGQQENVMPRRSRRSPRHLRVSGQRRRRYRDERTLVSPMPLTMAVASPELASGKVCIHYPVTPISDAPFVENNVENSTDNTVAKNFITHKDPQMVAIAPEVSETIAADVAQAQTANTEATEATYSVTVSTESTTEAVAEIVAIAPQETTADINESTADHVEENAVNNVIADVNTQEHVTRKENISAVLNTTEAYLHEVTEQADVAEEKTETTHNKVIANADHETASEDTHSDMTTQAPVPEMPATTQASTECAAEQHVEQTASQSTPVETQPEVTEPVTETKTETEVVSVEVKQPAKVTVIRQEPAVRQLHASSPMTKAPASTDVPVAIEIKAWDARPAFDKQGRSGAGGHCSTNHASSEMTKASTHSES</sequence>
<feature type="compositionally biased region" description="Low complexity" evidence="1">
    <location>
        <begin position="271"/>
        <end position="284"/>
    </location>
</feature>
<dbReference type="InterPro" id="IPR021968">
    <property type="entry name" value="PNPase_C"/>
</dbReference>
<evidence type="ECO:0000313" key="3">
    <source>
        <dbReference type="EMBL" id="SPY94444.1"/>
    </source>
</evidence>
<accession>A0A2X2BH12</accession>
<feature type="compositionally biased region" description="Basic residues" evidence="1">
    <location>
        <begin position="16"/>
        <end position="34"/>
    </location>
</feature>
<dbReference type="EC" id="3.1.4.-" evidence="3"/>
<keyword evidence="3" id="KW-0378">Hydrolase</keyword>
<name>A0A2X2BH12_PROMI</name>
<evidence type="ECO:0000256" key="1">
    <source>
        <dbReference type="SAM" id="MobiDB-lite"/>
    </source>
</evidence>
<dbReference type="GO" id="GO:0008995">
    <property type="term" value="F:ribonuclease E activity"/>
    <property type="evidence" value="ECO:0007669"/>
    <property type="project" value="UniProtKB-EC"/>
</dbReference>
<reference evidence="3 4" key="1">
    <citation type="submission" date="2018-06" db="EMBL/GenBank/DDBJ databases">
        <authorList>
            <consortium name="Pathogen Informatics"/>
            <person name="Doyle S."/>
        </authorList>
    </citation>
    <scope>NUCLEOTIDE SEQUENCE [LARGE SCALE GENOMIC DNA]</scope>
    <source>
        <strain evidence="3 4">NCTC10975</strain>
    </source>
</reference>
<evidence type="ECO:0000259" key="2">
    <source>
        <dbReference type="Pfam" id="PF12111"/>
    </source>
</evidence>
<dbReference type="EMBL" id="UAUE01000003">
    <property type="protein sequence ID" value="SPY94444.1"/>
    <property type="molecule type" value="Genomic_DNA"/>
</dbReference>
<feature type="region of interest" description="Disordered" evidence="1">
    <location>
        <begin position="226"/>
        <end position="288"/>
    </location>
</feature>
<dbReference type="AlphaFoldDB" id="A0A2X2BH12"/>
<feature type="compositionally biased region" description="Polar residues" evidence="1">
    <location>
        <begin position="358"/>
        <end position="376"/>
    </location>
</feature>
<dbReference type="Pfam" id="PF12111">
    <property type="entry name" value="PNPase_C"/>
    <property type="match status" value="1"/>
</dbReference>
<feature type="compositionally biased region" description="Basic and acidic residues" evidence="1">
    <location>
        <begin position="226"/>
        <end position="237"/>
    </location>
</feature>
<evidence type="ECO:0000313" key="4">
    <source>
        <dbReference type="Proteomes" id="UP000251485"/>
    </source>
</evidence>
<organism evidence="3 4">
    <name type="scientific">Proteus mirabilis</name>
    <dbReference type="NCBI Taxonomy" id="584"/>
    <lineage>
        <taxon>Bacteria</taxon>
        <taxon>Pseudomonadati</taxon>
        <taxon>Pseudomonadota</taxon>
        <taxon>Gammaproteobacteria</taxon>
        <taxon>Enterobacterales</taxon>
        <taxon>Morganellaceae</taxon>
        <taxon>Proteus</taxon>
    </lineage>
</organism>
<feature type="region of interest" description="Disordered" evidence="1">
    <location>
        <begin position="1"/>
        <end position="37"/>
    </location>
</feature>